<dbReference type="PANTHER" id="PTHR13006:SF9">
    <property type="entry name" value="GLUCOSE TRANSPORTER 4 ENHANCER FACTOR, ISOFORM G"/>
    <property type="match status" value="1"/>
</dbReference>
<dbReference type="InterPro" id="IPR013087">
    <property type="entry name" value="Znf_C2H2_type"/>
</dbReference>
<dbReference type="InterPro" id="IPR052253">
    <property type="entry name" value="CR1/CR2-DNA-binding_regulator"/>
</dbReference>
<feature type="compositionally biased region" description="Acidic residues" evidence="10">
    <location>
        <begin position="124"/>
        <end position="141"/>
    </location>
</feature>
<dbReference type="PANTHER" id="PTHR13006">
    <property type="entry name" value="PAPILLOMAVIRUS REGULATORY FACTOR PRF-1"/>
    <property type="match status" value="1"/>
</dbReference>
<keyword evidence="8" id="KW-0539">Nucleus</keyword>
<feature type="compositionally biased region" description="Basic residues" evidence="10">
    <location>
        <begin position="241"/>
        <end position="263"/>
    </location>
</feature>
<dbReference type="PROSITE" id="PS00028">
    <property type="entry name" value="ZINC_FINGER_C2H2_1"/>
    <property type="match status" value="1"/>
</dbReference>
<keyword evidence="2" id="KW-0479">Metal-binding</keyword>
<comment type="subcellular location">
    <subcellularLocation>
        <location evidence="1">Nucleus</location>
    </subcellularLocation>
</comment>
<evidence type="ECO:0000256" key="2">
    <source>
        <dbReference type="ARBA" id="ARBA00022723"/>
    </source>
</evidence>
<evidence type="ECO:0000256" key="6">
    <source>
        <dbReference type="ARBA" id="ARBA00023125"/>
    </source>
</evidence>
<accession>A0A1V9XV67</accession>
<keyword evidence="5" id="KW-0805">Transcription regulation</keyword>
<feature type="compositionally biased region" description="Acidic residues" evidence="10">
    <location>
        <begin position="154"/>
        <end position="169"/>
    </location>
</feature>
<feature type="domain" description="C2H2-type" evidence="11">
    <location>
        <begin position="93"/>
        <end position="121"/>
    </location>
</feature>
<gene>
    <name evidence="12" type="ORF">BIW11_07169</name>
</gene>
<evidence type="ECO:0000256" key="8">
    <source>
        <dbReference type="ARBA" id="ARBA00023242"/>
    </source>
</evidence>
<dbReference type="GO" id="GO:0005634">
    <property type="term" value="C:nucleus"/>
    <property type="evidence" value="ECO:0007669"/>
    <property type="project" value="UniProtKB-SubCell"/>
</dbReference>
<dbReference type="Proteomes" id="UP000192247">
    <property type="component" value="Unassembled WGS sequence"/>
</dbReference>
<dbReference type="GO" id="GO:0008270">
    <property type="term" value="F:zinc ion binding"/>
    <property type="evidence" value="ECO:0007669"/>
    <property type="project" value="UniProtKB-KW"/>
</dbReference>
<keyword evidence="4" id="KW-0862">Zinc</keyword>
<evidence type="ECO:0000313" key="13">
    <source>
        <dbReference type="Proteomes" id="UP000192247"/>
    </source>
</evidence>
<dbReference type="EMBL" id="MNPL01003668">
    <property type="protein sequence ID" value="OQR77331.1"/>
    <property type="molecule type" value="Genomic_DNA"/>
</dbReference>
<dbReference type="InParanoid" id="A0A1V9XV67"/>
<evidence type="ECO:0000259" key="11">
    <source>
        <dbReference type="PROSITE" id="PS50157"/>
    </source>
</evidence>
<feature type="region of interest" description="Disordered" evidence="10">
    <location>
        <begin position="124"/>
        <end position="269"/>
    </location>
</feature>
<reference evidence="12 13" key="1">
    <citation type="journal article" date="2017" name="Gigascience">
        <title>Draft genome of the honey bee ectoparasitic mite, Tropilaelaps mercedesae, is shaped by the parasitic life history.</title>
        <authorList>
            <person name="Dong X."/>
            <person name="Armstrong S.D."/>
            <person name="Xia D."/>
            <person name="Makepeace B.L."/>
            <person name="Darby A.C."/>
            <person name="Kadowaki T."/>
        </authorList>
    </citation>
    <scope>NUCLEOTIDE SEQUENCE [LARGE SCALE GENOMIC DNA]</scope>
    <source>
        <strain evidence="12">Wuxi-XJTLU</strain>
    </source>
</reference>
<dbReference type="GO" id="GO:0003700">
    <property type="term" value="F:DNA-binding transcription factor activity"/>
    <property type="evidence" value="ECO:0007669"/>
    <property type="project" value="TreeGrafter"/>
</dbReference>
<keyword evidence="7" id="KW-0804">Transcription</keyword>
<organism evidence="12 13">
    <name type="scientific">Tropilaelaps mercedesae</name>
    <dbReference type="NCBI Taxonomy" id="418985"/>
    <lineage>
        <taxon>Eukaryota</taxon>
        <taxon>Metazoa</taxon>
        <taxon>Ecdysozoa</taxon>
        <taxon>Arthropoda</taxon>
        <taxon>Chelicerata</taxon>
        <taxon>Arachnida</taxon>
        <taxon>Acari</taxon>
        <taxon>Parasitiformes</taxon>
        <taxon>Mesostigmata</taxon>
        <taxon>Gamasina</taxon>
        <taxon>Dermanyssoidea</taxon>
        <taxon>Laelapidae</taxon>
        <taxon>Tropilaelaps</taxon>
    </lineage>
</organism>
<evidence type="ECO:0000256" key="3">
    <source>
        <dbReference type="ARBA" id="ARBA00022771"/>
    </source>
</evidence>
<sequence length="298" mass="32509">MLADAEMTPRNCHGYDSNLTSTFMRDRASSLSNGVASSAASSASSASSSGCSSFDPHSFSLAAPSAASSLSSATGGFFDLGLARRAEGRKTEYRCALCGVQFVACDTVLRHIRFAHLDQNEAMSNDDEEQYYSEVEVEVEGSDQGVADGPDVGESGEPEELATSFEDDMSLSGDSTDDASSRPSSPPSPVAPQQPSQPAHNSIFMSSAPTLSHLDMARPPHEDPELQRKKFSSSPINIPPHFKHSQQKKLQTKIHMSPKHRTRGRSESRKCRKVYGMENRDQWCTQCKWKKACTRFTD</sequence>
<evidence type="ECO:0000256" key="4">
    <source>
        <dbReference type="ARBA" id="ARBA00022833"/>
    </source>
</evidence>
<dbReference type="STRING" id="418985.A0A1V9XV67"/>
<dbReference type="OrthoDB" id="5950721at2759"/>
<evidence type="ECO:0000256" key="7">
    <source>
        <dbReference type="ARBA" id="ARBA00023163"/>
    </source>
</evidence>
<dbReference type="GO" id="GO:0000978">
    <property type="term" value="F:RNA polymerase II cis-regulatory region sequence-specific DNA binding"/>
    <property type="evidence" value="ECO:0007669"/>
    <property type="project" value="TreeGrafter"/>
</dbReference>
<evidence type="ECO:0000256" key="1">
    <source>
        <dbReference type="ARBA" id="ARBA00004123"/>
    </source>
</evidence>
<feature type="compositionally biased region" description="Basic and acidic residues" evidence="10">
    <location>
        <begin position="215"/>
        <end position="228"/>
    </location>
</feature>
<proteinExistence type="predicted"/>
<evidence type="ECO:0000256" key="10">
    <source>
        <dbReference type="SAM" id="MobiDB-lite"/>
    </source>
</evidence>
<protein>
    <submittedName>
        <fullName evidence="12">Zinc finger protein-like</fullName>
    </submittedName>
</protein>
<keyword evidence="13" id="KW-1185">Reference proteome</keyword>
<keyword evidence="3 9" id="KW-0863">Zinc-finger</keyword>
<keyword evidence="6" id="KW-0238">DNA-binding</keyword>
<evidence type="ECO:0000256" key="9">
    <source>
        <dbReference type="PROSITE-ProRule" id="PRU00042"/>
    </source>
</evidence>
<evidence type="ECO:0000256" key="5">
    <source>
        <dbReference type="ARBA" id="ARBA00023015"/>
    </source>
</evidence>
<dbReference type="PROSITE" id="PS50157">
    <property type="entry name" value="ZINC_FINGER_C2H2_2"/>
    <property type="match status" value="1"/>
</dbReference>
<dbReference type="SMART" id="SM01366">
    <property type="entry name" value="c-clamp"/>
    <property type="match status" value="1"/>
</dbReference>
<name>A0A1V9XV67_9ACAR</name>
<dbReference type="GO" id="GO:0006357">
    <property type="term" value="P:regulation of transcription by RNA polymerase II"/>
    <property type="evidence" value="ECO:0007669"/>
    <property type="project" value="TreeGrafter"/>
</dbReference>
<comment type="caution">
    <text evidence="12">The sequence shown here is derived from an EMBL/GenBank/DDBJ whole genome shotgun (WGS) entry which is preliminary data.</text>
</comment>
<dbReference type="AlphaFoldDB" id="A0A1V9XV67"/>
<evidence type="ECO:0000313" key="12">
    <source>
        <dbReference type="EMBL" id="OQR77331.1"/>
    </source>
</evidence>